<dbReference type="GO" id="GO:0004674">
    <property type="term" value="F:protein serine/threonine kinase activity"/>
    <property type="evidence" value="ECO:0007669"/>
    <property type="project" value="UniProtKB-KW"/>
</dbReference>
<dbReference type="Gene3D" id="1.25.10.10">
    <property type="entry name" value="Leucine-rich Repeat Variant"/>
    <property type="match status" value="1"/>
</dbReference>
<dbReference type="Pfam" id="PF00069">
    <property type="entry name" value="Pkinase"/>
    <property type="match status" value="1"/>
</dbReference>
<dbReference type="PROSITE" id="PS50011">
    <property type="entry name" value="PROTEIN_KINASE_DOM"/>
    <property type="match status" value="1"/>
</dbReference>
<proteinExistence type="predicted"/>
<evidence type="ECO:0000256" key="3">
    <source>
        <dbReference type="ARBA" id="ARBA00022679"/>
    </source>
</evidence>
<name>A0AAV6H2J8_9TELE</name>
<dbReference type="Proteomes" id="UP000823561">
    <property type="component" value="Chromosome 5"/>
</dbReference>
<keyword evidence="4" id="KW-0547">Nucleotide-binding</keyword>
<dbReference type="InterPro" id="IPR011009">
    <property type="entry name" value="Kinase-like_dom_sf"/>
</dbReference>
<evidence type="ECO:0000256" key="6">
    <source>
        <dbReference type="ARBA" id="ARBA00022840"/>
    </source>
</evidence>
<evidence type="ECO:0000313" key="11">
    <source>
        <dbReference type="Proteomes" id="UP000823561"/>
    </source>
</evidence>
<sequence length="633" mass="70361">MENYVILDAMCPGSFGTTLLVSDRSSGLELTLKKIECLDDGRANETLQEALPLLEVRHPNIVRVREMFISWDKEISSVILNVVMDCPDTDTLSTAISSQRDEKRPFGKQAIQTFLGQMTDALTYLHKQHIIHRNLKPSNILVKGLTFRVCDFGTATFSSDTMKLQVKTKEGDRCWMSPESVSRKQWTDKSDIWSFGCVLLDMLTCHIHSHLASLSQLLSLKQTMGPLDIITCKELHTVLRKMFQHNPEYRANVWDLMKDVLVQRCLVLCGGPPHVMKTMPSGVTGPPFHEGLNKVLDFMLAYKDVESTQLQILSYLTSEKKTVTGRQDEVVRATCFTMMAHKDSAAVQLRACQMLQVCVEAGEESGAQKQCVYDDSVISCVLSAVDVHDGQPELLTEAFRLLFILSENARSARSFLELNGVGQAVRALKAFSHHQPIICHTCRCIWRALETHEPPAGVHLWGCVEAVCVAAETHPQEGVVMGAVCAALLSLSVRETFEDKDVEDATLVLLQALRGHSRLPTLVQHAFLALVNLTHMSKAACLRVLVAPGGGSGIVVMREARRQYPSDPQMSHCMVRVLAAMTEHAEVLEELISVGAQEDLKQIEADSAADEDLKMLIQLTLSRLREMEKASLS</sequence>
<evidence type="ECO:0000256" key="1">
    <source>
        <dbReference type="ARBA" id="ARBA00012513"/>
    </source>
</evidence>
<comment type="catalytic activity">
    <reaction evidence="7">
        <text>L-threonyl-[protein] + ATP = O-phospho-L-threonyl-[protein] + ADP + H(+)</text>
        <dbReference type="Rhea" id="RHEA:46608"/>
        <dbReference type="Rhea" id="RHEA-COMP:11060"/>
        <dbReference type="Rhea" id="RHEA-COMP:11605"/>
        <dbReference type="ChEBI" id="CHEBI:15378"/>
        <dbReference type="ChEBI" id="CHEBI:30013"/>
        <dbReference type="ChEBI" id="CHEBI:30616"/>
        <dbReference type="ChEBI" id="CHEBI:61977"/>
        <dbReference type="ChEBI" id="CHEBI:456216"/>
        <dbReference type="EC" id="2.7.11.1"/>
    </reaction>
</comment>
<evidence type="ECO:0000313" key="10">
    <source>
        <dbReference type="EMBL" id="KAG5281560.1"/>
    </source>
</evidence>
<keyword evidence="5" id="KW-0418">Kinase</keyword>
<accession>A0AAV6H2J8</accession>
<gene>
    <name evidence="10" type="ORF">AALO_G00073640</name>
</gene>
<organism evidence="10 11">
    <name type="scientific">Alosa alosa</name>
    <name type="common">allis shad</name>
    <dbReference type="NCBI Taxonomy" id="278164"/>
    <lineage>
        <taxon>Eukaryota</taxon>
        <taxon>Metazoa</taxon>
        <taxon>Chordata</taxon>
        <taxon>Craniata</taxon>
        <taxon>Vertebrata</taxon>
        <taxon>Euteleostomi</taxon>
        <taxon>Actinopterygii</taxon>
        <taxon>Neopterygii</taxon>
        <taxon>Teleostei</taxon>
        <taxon>Clupei</taxon>
        <taxon>Clupeiformes</taxon>
        <taxon>Clupeoidei</taxon>
        <taxon>Clupeidae</taxon>
        <taxon>Alosa</taxon>
    </lineage>
</organism>
<evidence type="ECO:0000256" key="8">
    <source>
        <dbReference type="ARBA" id="ARBA00048679"/>
    </source>
</evidence>
<feature type="domain" description="Protein kinase" evidence="9">
    <location>
        <begin position="4"/>
        <end position="262"/>
    </location>
</feature>
<keyword evidence="2" id="KW-0723">Serine/threonine-protein kinase</keyword>
<dbReference type="SUPFAM" id="SSF48371">
    <property type="entry name" value="ARM repeat"/>
    <property type="match status" value="1"/>
</dbReference>
<dbReference type="PANTHER" id="PTHR24363:SF0">
    <property type="entry name" value="SERINE_THREONINE KINASE LIKE DOMAIN CONTAINING 1"/>
    <property type="match status" value="1"/>
</dbReference>
<evidence type="ECO:0000256" key="5">
    <source>
        <dbReference type="ARBA" id="ARBA00022777"/>
    </source>
</evidence>
<keyword evidence="3" id="KW-0808">Transferase</keyword>
<comment type="catalytic activity">
    <reaction evidence="8">
        <text>L-seryl-[protein] + ATP = O-phospho-L-seryl-[protein] + ADP + H(+)</text>
        <dbReference type="Rhea" id="RHEA:17989"/>
        <dbReference type="Rhea" id="RHEA-COMP:9863"/>
        <dbReference type="Rhea" id="RHEA-COMP:11604"/>
        <dbReference type="ChEBI" id="CHEBI:15378"/>
        <dbReference type="ChEBI" id="CHEBI:29999"/>
        <dbReference type="ChEBI" id="CHEBI:30616"/>
        <dbReference type="ChEBI" id="CHEBI:83421"/>
        <dbReference type="ChEBI" id="CHEBI:456216"/>
        <dbReference type="EC" id="2.7.11.1"/>
    </reaction>
</comment>
<dbReference type="AlphaFoldDB" id="A0AAV6H2J8"/>
<dbReference type="InterPro" id="IPR000719">
    <property type="entry name" value="Prot_kinase_dom"/>
</dbReference>
<keyword evidence="6" id="KW-0067">ATP-binding</keyword>
<dbReference type="EMBL" id="JADWDJ010000005">
    <property type="protein sequence ID" value="KAG5281560.1"/>
    <property type="molecule type" value="Genomic_DNA"/>
</dbReference>
<evidence type="ECO:0000256" key="4">
    <source>
        <dbReference type="ARBA" id="ARBA00022741"/>
    </source>
</evidence>
<evidence type="ECO:0000259" key="9">
    <source>
        <dbReference type="PROSITE" id="PS50011"/>
    </source>
</evidence>
<reference evidence="10" key="1">
    <citation type="submission" date="2020-10" db="EMBL/GenBank/DDBJ databases">
        <title>Chromosome-scale genome assembly of the Allis shad, Alosa alosa.</title>
        <authorList>
            <person name="Margot Z."/>
            <person name="Christophe K."/>
            <person name="Cabau C."/>
            <person name="Louis A."/>
            <person name="Berthelot C."/>
            <person name="Parey E."/>
            <person name="Roest Crollius H."/>
            <person name="Montfort J."/>
            <person name="Robinson-Rechavi M."/>
            <person name="Bucao C."/>
            <person name="Bouchez O."/>
            <person name="Gislard M."/>
            <person name="Lluch J."/>
            <person name="Milhes M."/>
            <person name="Lampietro C."/>
            <person name="Lopez Roques C."/>
            <person name="Donnadieu C."/>
            <person name="Braasch I."/>
            <person name="Desvignes T."/>
            <person name="Postlethwait J."/>
            <person name="Bobe J."/>
            <person name="Guiguen Y."/>
        </authorList>
    </citation>
    <scope>NUCLEOTIDE SEQUENCE</scope>
    <source>
        <strain evidence="10">M-15738</strain>
        <tissue evidence="10">Blood</tissue>
    </source>
</reference>
<dbReference type="Gene3D" id="1.10.510.10">
    <property type="entry name" value="Transferase(Phosphotransferase) domain 1"/>
    <property type="match status" value="1"/>
</dbReference>
<dbReference type="EC" id="2.7.11.1" evidence="1"/>
<protein>
    <recommendedName>
        <fullName evidence="1">non-specific serine/threonine protein kinase</fullName>
        <ecNumber evidence="1">2.7.11.1</ecNumber>
    </recommendedName>
</protein>
<comment type="caution">
    <text evidence="10">The sequence shown here is derived from an EMBL/GenBank/DDBJ whole genome shotgun (WGS) entry which is preliminary data.</text>
</comment>
<dbReference type="PANTHER" id="PTHR24363">
    <property type="entry name" value="SERINE/THREONINE PROTEIN KINASE"/>
    <property type="match status" value="1"/>
</dbReference>
<evidence type="ECO:0000256" key="2">
    <source>
        <dbReference type="ARBA" id="ARBA00022527"/>
    </source>
</evidence>
<dbReference type="InterPro" id="IPR016024">
    <property type="entry name" value="ARM-type_fold"/>
</dbReference>
<dbReference type="GO" id="GO:0005524">
    <property type="term" value="F:ATP binding"/>
    <property type="evidence" value="ECO:0007669"/>
    <property type="project" value="UniProtKB-KW"/>
</dbReference>
<dbReference type="InterPro" id="IPR011989">
    <property type="entry name" value="ARM-like"/>
</dbReference>
<dbReference type="Gene3D" id="3.30.200.20">
    <property type="entry name" value="Phosphorylase Kinase, domain 1"/>
    <property type="match status" value="1"/>
</dbReference>
<keyword evidence="11" id="KW-1185">Reference proteome</keyword>
<dbReference type="SUPFAM" id="SSF56112">
    <property type="entry name" value="Protein kinase-like (PK-like)"/>
    <property type="match status" value="1"/>
</dbReference>
<evidence type="ECO:0000256" key="7">
    <source>
        <dbReference type="ARBA" id="ARBA00047899"/>
    </source>
</evidence>